<keyword evidence="4" id="KW-1185">Reference proteome</keyword>
<accession>A0A2H9TN89</accession>
<feature type="region of interest" description="Disordered" evidence="1">
    <location>
        <begin position="141"/>
        <end position="160"/>
    </location>
</feature>
<sequence length="246" mass="28255">MMDVARIRRYIAAPVSAIIVLLVIWAIYIINDQRRLSNPYYVDKLYQKGFYVETVQPDGSWIMTRPLLDGSVRRTRVTPWQAEHARELKLKPKPVQPTVAPNASKPNTVYVPVGIIQVVPLSTQNAISVDPTKLSSIAASTQKAPTPGNVNGAGTVQPHNHTTLQQPVRTKRMTFRRRRKRRVQTEPEIAPNMPHWSACKVDRRGENHHQNTNPRTRRQRKSTLTKEARIEDIPEHERSEEWINEE</sequence>
<proteinExistence type="predicted"/>
<dbReference type="AlphaFoldDB" id="A0A2H9TN89"/>
<gene>
    <name evidence="3" type="ORF">PSACC_00952</name>
</gene>
<evidence type="ECO:0000313" key="3">
    <source>
        <dbReference type="EMBL" id="PJF19215.1"/>
    </source>
</evidence>
<evidence type="ECO:0000256" key="2">
    <source>
        <dbReference type="SAM" id="Phobius"/>
    </source>
</evidence>
<evidence type="ECO:0000256" key="1">
    <source>
        <dbReference type="SAM" id="MobiDB-lite"/>
    </source>
</evidence>
<dbReference type="EMBL" id="MTSL01000073">
    <property type="protein sequence ID" value="PJF19215.1"/>
    <property type="molecule type" value="Genomic_DNA"/>
</dbReference>
<feature type="transmembrane region" description="Helical" evidence="2">
    <location>
        <begin position="12"/>
        <end position="30"/>
    </location>
</feature>
<name>A0A2H9TN89_9FUNG</name>
<dbReference type="Proteomes" id="UP000240830">
    <property type="component" value="Unassembled WGS sequence"/>
</dbReference>
<feature type="region of interest" description="Disordered" evidence="1">
    <location>
        <begin position="202"/>
        <end position="246"/>
    </location>
</feature>
<reference evidence="3 4" key="1">
    <citation type="submission" date="2016-10" db="EMBL/GenBank/DDBJ databases">
        <title>The genome of Paramicrosporidium saccamoebae is the missing link in understanding Cryptomycota and Microsporidia evolution.</title>
        <authorList>
            <person name="Quandt C.A."/>
            <person name="Beaudet D."/>
            <person name="Corsaro D."/>
            <person name="Michel R."/>
            <person name="Corradi N."/>
            <person name="James T."/>
        </authorList>
    </citation>
    <scope>NUCLEOTIDE SEQUENCE [LARGE SCALE GENOMIC DNA]</scope>
    <source>
        <strain evidence="3 4">KSL3</strain>
    </source>
</reference>
<feature type="compositionally biased region" description="Basic residues" evidence="1">
    <location>
        <begin position="169"/>
        <end position="182"/>
    </location>
</feature>
<keyword evidence="2" id="KW-1133">Transmembrane helix</keyword>
<protein>
    <submittedName>
        <fullName evidence="3">Uncharacterized protein</fullName>
    </submittedName>
</protein>
<keyword evidence="2" id="KW-0812">Transmembrane</keyword>
<evidence type="ECO:0000313" key="4">
    <source>
        <dbReference type="Proteomes" id="UP000240830"/>
    </source>
</evidence>
<keyword evidence="2" id="KW-0472">Membrane</keyword>
<feature type="compositionally biased region" description="Basic and acidic residues" evidence="1">
    <location>
        <begin position="224"/>
        <end position="246"/>
    </location>
</feature>
<comment type="caution">
    <text evidence="3">The sequence shown here is derived from an EMBL/GenBank/DDBJ whole genome shotgun (WGS) entry which is preliminary data.</text>
</comment>
<feature type="region of interest" description="Disordered" evidence="1">
    <location>
        <begin position="165"/>
        <end position="184"/>
    </location>
</feature>
<organism evidence="3 4">
    <name type="scientific">Paramicrosporidium saccamoebae</name>
    <dbReference type="NCBI Taxonomy" id="1246581"/>
    <lineage>
        <taxon>Eukaryota</taxon>
        <taxon>Fungi</taxon>
        <taxon>Fungi incertae sedis</taxon>
        <taxon>Cryptomycota</taxon>
        <taxon>Cryptomycota incertae sedis</taxon>
        <taxon>Paramicrosporidium</taxon>
    </lineage>
</organism>